<dbReference type="Pfam" id="PF12571">
    <property type="entry name" value="Phage_tail_fib"/>
    <property type="match status" value="1"/>
</dbReference>
<sequence>MSGTMITNVGLSKLIQATSNNNTIQLTHMAVGDGQGEINQDMTSLQNEKHRFSINAITINVQDNHILDVEGVINASIGGFYIREAGIFCDDGSLFAIAKVAESYKPLLDEGSAKDITISFKIQVSNTNLINLVVDNNVVLATRKWVSAEYYTKTKTDELFLKTETAEQRYLKKTDTIDAYTKQESNSKFALSSALSSYLTKVDASSTYATKSELNNKADNSRSYTKSESDSRFVKNSDTTDSPNAYKIAKYNSNSHLKAYQFQMTKSSDSGMNSSSYIPYMNSDGLIFKSSISNFRNAISIYSKSESDERYTTKSESNSKYATKSELSDSGVPAGTVIAFAGSLSNKPDGFLHCDGSSLSKSTYSKLYHAIGTTYGGSGSNFNLPDFRGIFLRGVGGNAASLGTKQSDEFKKHKHRIPVADTRDQNYYWNSFRSNNNYRQVLLHFGSQQGSAKTDSDDTAEGGVETRPQNYAIYWLIKY</sequence>
<feature type="domain" description="Phage tail fibre protein N-terminal" evidence="3">
    <location>
        <begin position="4"/>
        <end position="144"/>
    </location>
</feature>
<evidence type="ECO:0000313" key="4">
    <source>
        <dbReference type="EMBL" id="AQW87901.1"/>
    </source>
</evidence>
<reference evidence="5" key="1">
    <citation type="submission" date="2016-09" db="EMBL/GenBank/DDBJ databases">
        <title>Comparative genomics of the Campylobacter concisus group.</title>
        <authorList>
            <person name="Miller W.G."/>
            <person name="Yee E."/>
            <person name="Chapman M.H."/>
            <person name="Huynh S."/>
            <person name="Bono J.L."/>
            <person name="On S.L.W."/>
            <person name="StLeger J."/>
            <person name="Foster G."/>
            <person name="Parker C.T."/>
        </authorList>
    </citation>
    <scope>NUCLEOTIDE SEQUENCE [LARGE SCALE GENOMIC DNA]</scope>
    <source>
        <strain evidence="5">RM18021</strain>
    </source>
</reference>
<dbReference type="InterPro" id="IPR037053">
    <property type="entry name" value="Phage_tail_collar_dom_sf"/>
</dbReference>
<feature type="region of interest" description="Disordered" evidence="1">
    <location>
        <begin position="218"/>
        <end position="238"/>
    </location>
</feature>
<dbReference type="PANTHER" id="PTHR35191">
    <property type="entry name" value="PROPHAGE SIDE TAIL FIBER PROTEIN HOMOLOG STFQ-RELATED"/>
    <property type="match status" value="1"/>
</dbReference>
<dbReference type="Proteomes" id="UP000190868">
    <property type="component" value="Chromosome"/>
</dbReference>
<evidence type="ECO:0000256" key="1">
    <source>
        <dbReference type="SAM" id="MobiDB-lite"/>
    </source>
</evidence>
<organism evidence="4 5">
    <name type="scientific">Campylobacter pinnipediorum subsp. caledonicus</name>
    <dbReference type="NCBI Taxonomy" id="1874362"/>
    <lineage>
        <taxon>Bacteria</taxon>
        <taxon>Pseudomonadati</taxon>
        <taxon>Campylobacterota</taxon>
        <taxon>Epsilonproteobacteria</taxon>
        <taxon>Campylobacterales</taxon>
        <taxon>Campylobacteraceae</taxon>
        <taxon>Campylobacter</taxon>
    </lineage>
</organism>
<feature type="compositionally biased region" description="Basic and acidic residues" evidence="1">
    <location>
        <begin position="218"/>
        <end position="235"/>
    </location>
</feature>
<evidence type="ECO:0000259" key="3">
    <source>
        <dbReference type="Pfam" id="PF12571"/>
    </source>
</evidence>
<dbReference type="EMBL" id="CP017258">
    <property type="protein sequence ID" value="AQW87901.1"/>
    <property type="molecule type" value="Genomic_DNA"/>
</dbReference>
<dbReference type="RefSeq" id="WP_078424596.1">
    <property type="nucleotide sequence ID" value="NZ_CP017258.1"/>
</dbReference>
<dbReference type="Pfam" id="PF07484">
    <property type="entry name" value="Collar"/>
    <property type="match status" value="1"/>
</dbReference>
<gene>
    <name evidence="4" type="ORF">CPIN18021_1102</name>
</gene>
<dbReference type="AlphaFoldDB" id="A0A1S6U821"/>
<feature type="domain" description="Phage tail collar" evidence="2">
    <location>
        <begin position="335"/>
        <end position="391"/>
    </location>
</feature>
<dbReference type="Gene3D" id="3.90.1340.10">
    <property type="entry name" value="Phage tail collar domain"/>
    <property type="match status" value="1"/>
</dbReference>
<name>A0A1S6U821_9BACT</name>
<accession>A0A1S6U821</accession>
<dbReference type="InterPro" id="IPR022225">
    <property type="entry name" value="Phage_tail_fibre_N"/>
</dbReference>
<dbReference type="PANTHER" id="PTHR35191:SF1">
    <property type="entry name" value="PROPHAGE SIDE TAIL FIBER PROTEIN HOMOLOG STFQ-RELATED"/>
    <property type="match status" value="1"/>
</dbReference>
<dbReference type="InterPro" id="IPR011083">
    <property type="entry name" value="Phage_tail_collar_dom"/>
</dbReference>
<proteinExistence type="predicted"/>
<feature type="region of interest" description="Disordered" evidence="1">
    <location>
        <begin position="306"/>
        <end position="326"/>
    </location>
</feature>
<dbReference type="SUPFAM" id="SSF88874">
    <property type="entry name" value="Receptor-binding domain of short tail fibre protein gp12"/>
    <property type="match status" value="1"/>
</dbReference>
<evidence type="ECO:0000313" key="5">
    <source>
        <dbReference type="Proteomes" id="UP000190868"/>
    </source>
</evidence>
<keyword evidence="5" id="KW-1185">Reference proteome</keyword>
<dbReference type="InterPro" id="IPR051934">
    <property type="entry name" value="Phage_Tail_Fiber_Structural"/>
</dbReference>
<evidence type="ECO:0000259" key="2">
    <source>
        <dbReference type="Pfam" id="PF07484"/>
    </source>
</evidence>
<protein>
    <submittedName>
        <fullName evidence="4">Phage tail collar fiber protein</fullName>
    </submittedName>
</protein>